<dbReference type="Gene3D" id="2.160.20.110">
    <property type="match status" value="1"/>
</dbReference>
<sequence length="876" mass="91629">MKKFYLSFLLLLLTIWASAQFSGGLGTVASPYQVATVSDLGNVRNYPGSCFIQTQDIDLMAISNWEPIGGGGTSGKFTGQYNGNGRIISNLTISKPSISDIGLFGHIGEGSASAPVVIRDVHLVNVNVRGARCTGSLAGCVTGNIYTLIEGCSATGVAGKRSVTGDASAGGLVGSNNGVAASPGGAGNPIIMRCYADIDVIYSGVQPAPGQKAEKFGGLTGCNQKGIIVDSYARGAVTANKTGTWDVYSVGGLSGCMINRGVIERCYSTGQVTGTGATGIGGLVGNNTASGDAADGTAVNAYWDTQSSGMPASAAGKGLTTVQMKSQTNLSGFDFSDVWQTDATNDGYPSLREVPATSYVTWNGSVSENWSNAGNWSPARLPGARDIVIIPGGCMNYPVIYSAITGQHIPEGISVQEGGSLVISPSGILTVQGLFLNDAGAQGLVITADETGTGSLIHGSGNLNATTGRFVSAADWASDGKGWQLVSSPVAAQPVSGSWTPTGSNNDYDFLMLDESRISDCWLNQKDASSNISTFIPGIGYFAAYQQEGVKTFSGVLNTGSVTMTGLENTSNSAFSGFHLIGNPFASAIDWNTGSWVKTNIPPSSMYLWSSSEGSYLTLVQTGGLIPAMHGFMIYTRGDGTLTIPADARVHSTAPLLKGAEEDFIMLTARDMESQTSQSSIIRLDPRATGGFDEDFDAHFLPGFAPMFYSRTWDAFLALNTLPEINELLCIPFGFMKNGASLFNIELTRSIPGATIYLTDRKTNTVVNLSQLPVYSFLSEDGDDPDRFLIHFSTLGTGELPSDKPLQTIVHNGRLHLDGLPAGAEVKLSNLSGQTLKQLKTGAASSASISTQGLPSGIYLVIVTSDKGFISRKVVL</sequence>
<reference evidence="2" key="1">
    <citation type="journal article" date="2015" name="Genome Announc.">
        <title>Draft Genome Sequence of Bacteroidales Strain TBC1, a Novel Isolate from a Methanogenic Wastewater Treatment System.</title>
        <authorList>
            <person name="Tourlousse D.M."/>
            <person name="Matsuura N."/>
            <person name="Sun L."/>
            <person name="Toyonaga M."/>
            <person name="Kuroda K."/>
            <person name="Ohashi A."/>
            <person name="Cruz R."/>
            <person name="Yamaguchi T."/>
            <person name="Sekiguchi Y."/>
        </authorList>
    </citation>
    <scope>NUCLEOTIDE SEQUENCE [LARGE SCALE GENOMIC DNA]</scope>
    <source>
        <strain evidence="2">TBC1</strain>
    </source>
</reference>
<feature type="chain" id="PRO_5006633227" evidence="1">
    <location>
        <begin position="20"/>
        <end position="876"/>
    </location>
</feature>
<organism evidence="2">
    <name type="scientific">Lentimicrobium saccharophilum</name>
    <dbReference type="NCBI Taxonomy" id="1678841"/>
    <lineage>
        <taxon>Bacteria</taxon>
        <taxon>Pseudomonadati</taxon>
        <taxon>Bacteroidota</taxon>
        <taxon>Bacteroidia</taxon>
        <taxon>Bacteroidales</taxon>
        <taxon>Lentimicrobiaceae</taxon>
        <taxon>Lentimicrobium</taxon>
    </lineage>
</organism>
<proteinExistence type="predicted"/>
<keyword evidence="3" id="KW-1185">Reference proteome</keyword>
<dbReference type="Proteomes" id="UP000053091">
    <property type="component" value="Unassembled WGS sequence"/>
</dbReference>
<gene>
    <name evidence="2" type="ORF">TBC1_11763</name>
</gene>
<feature type="signal peptide" evidence="1">
    <location>
        <begin position="1"/>
        <end position="19"/>
    </location>
</feature>
<name>A0A0S7BW63_9BACT</name>
<dbReference type="NCBIfam" id="TIGR04183">
    <property type="entry name" value="Por_Secre_tail"/>
    <property type="match status" value="1"/>
</dbReference>
<dbReference type="RefSeq" id="WP_062038733.1">
    <property type="nucleotide sequence ID" value="NZ_DF968182.1"/>
</dbReference>
<evidence type="ECO:0000313" key="3">
    <source>
        <dbReference type="Proteomes" id="UP000053091"/>
    </source>
</evidence>
<dbReference type="OrthoDB" id="5524298at2"/>
<keyword evidence="1" id="KW-0732">Signal</keyword>
<evidence type="ECO:0000256" key="1">
    <source>
        <dbReference type="SAM" id="SignalP"/>
    </source>
</evidence>
<evidence type="ECO:0000313" key="2">
    <source>
        <dbReference type="EMBL" id="GAP42631.1"/>
    </source>
</evidence>
<accession>A0A0S7BW63</accession>
<dbReference type="InterPro" id="IPR026444">
    <property type="entry name" value="Secre_tail"/>
</dbReference>
<dbReference type="EMBL" id="DF968182">
    <property type="protein sequence ID" value="GAP42631.1"/>
    <property type="molecule type" value="Genomic_DNA"/>
</dbReference>
<dbReference type="AlphaFoldDB" id="A0A0S7BW63"/>
<dbReference type="STRING" id="1678841.TBC1_11763"/>
<protein>
    <submittedName>
        <fullName evidence="2">Protein containing Por secretion system C-terminal sorting domain</fullName>
    </submittedName>
</protein>